<proteinExistence type="predicted"/>
<gene>
    <name evidence="1" type="ORF">A4X13_0g9315</name>
</gene>
<sequence>MGITGFSVLKATMRRFPEFAQRIAALRVISDLEDARDGYRNLKAERCAQLRRLATARWLELGMMVADIYQTGGHSPALRLFHAEDEIYRGSTKWYTHRESWSLLKDVLPTTVEDLALGLSQDETNHIRTCNLLEADWPRLRKFRLLSSVMDGPDSDRIQATLDQFLTRHQQLEEISIGHWFESDLLRLSQTFPNMKKCFMWTSGHDKLGPFFARHYHTVTDLEVSMDETDDETPTLFSPGVDANLQPDSFHLNVLRAWVGVAEAFVNRGATPRHLQMENVRKVSDLELDEWLFPMSDASEVVTCFDVVVDQHARGRSWDGASAVLEATFLPASAL</sequence>
<keyword evidence="2" id="KW-1185">Reference proteome</keyword>
<dbReference type="EMBL" id="LWDF02002477">
    <property type="protein sequence ID" value="KAE8235961.1"/>
    <property type="molecule type" value="Genomic_DNA"/>
</dbReference>
<accession>A0A8T8SA97</accession>
<organism evidence="1 2">
    <name type="scientific">Tilletia indica</name>
    <dbReference type="NCBI Taxonomy" id="43049"/>
    <lineage>
        <taxon>Eukaryota</taxon>
        <taxon>Fungi</taxon>
        <taxon>Dikarya</taxon>
        <taxon>Basidiomycota</taxon>
        <taxon>Ustilaginomycotina</taxon>
        <taxon>Exobasidiomycetes</taxon>
        <taxon>Tilletiales</taxon>
        <taxon>Tilletiaceae</taxon>
        <taxon>Tilletia</taxon>
    </lineage>
</organism>
<dbReference type="AlphaFoldDB" id="A0A8T8SA97"/>
<name>A0A8T8SA97_9BASI</name>
<evidence type="ECO:0000313" key="1">
    <source>
        <dbReference type="EMBL" id="KAE8235961.1"/>
    </source>
</evidence>
<reference evidence="1" key="1">
    <citation type="submission" date="2016-04" db="EMBL/GenBank/DDBJ databases">
        <authorList>
            <person name="Nguyen H.D."/>
            <person name="Samba Siva P."/>
            <person name="Cullis J."/>
            <person name="Levesque C.A."/>
            <person name="Hambleton S."/>
        </authorList>
    </citation>
    <scope>NUCLEOTIDE SEQUENCE</scope>
    <source>
        <strain evidence="1">DAOMC 236416</strain>
    </source>
</reference>
<evidence type="ECO:0000313" key="2">
    <source>
        <dbReference type="Proteomes" id="UP000077521"/>
    </source>
</evidence>
<feature type="non-terminal residue" evidence="1">
    <location>
        <position position="335"/>
    </location>
</feature>
<protein>
    <submittedName>
        <fullName evidence="1">Uncharacterized protein</fullName>
    </submittedName>
</protein>
<comment type="caution">
    <text evidence="1">The sequence shown here is derived from an EMBL/GenBank/DDBJ whole genome shotgun (WGS) entry which is preliminary data.</text>
</comment>
<reference evidence="1" key="2">
    <citation type="journal article" date="2019" name="IMA Fungus">
        <title>Genome sequencing and comparison of five Tilletia species to identify candidate genes for the detection of regulated species infecting wheat.</title>
        <authorList>
            <person name="Nguyen H.D.T."/>
            <person name="Sultana T."/>
            <person name="Kesanakurti P."/>
            <person name="Hambleton S."/>
        </authorList>
    </citation>
    <scope>NUCLEOTIDE SEQUENCE</scope>
    <source>
        <strain evidence="1">DAOMC 236416</strain>
    </source>
</reference>
<dbReference type="Proteomes" id="UP000077521">
    <property type="component" value="Unassembled WGS sequence"/>
</dbReference>